<comment type="cofactor">
    <cofactor evidence="6">
        <name>a divalent metal cation</name>
        <dbReference type="ChEBI" id="CHEBI:60240"/>
    </cofactor>
    <text evidence="6">Binds 2 divalent metal cations per subunit. Site 1 may preferentially bind zinc ions, while site 2 has a preference for magnesium and/or manganese ions.</text>
</comment>
<evidence type="ECO:0000256" key="1">
    <source>
        <dbReference type="ARBA" id="ARBA00022723"/>
    </source>
</evidence>
<dbReference type="PROSITE" id="PS50839">
    <property type="entry name" value="CHASE"/>
    <property type="match status" value="1"/>
</dbReference>
<evidence type="ECO:0000256" key="3">
    <source>
        <dbReference type="PIRSR" id="PIRSR623088-1"/>
    </source>
</evidence>
<dbReference type="InterPro" id="IPR003607">
    <property type="entry name" value="HD/PDEase_dom"/>
</dbReference>
<feature type="transmembrane region" description="Helical" evidence="8">
    <location>
        <begin position="252"/>
        <end position="276"/>
    </location>
</feature>
<reference evidence="11" key="1">
    <citation type="journal article" date="2020" name="bioRxiv">
        <title>Comparative genomics of Chlamydomonas.</title>
        <authorList>
            <person name="Craig R.J."/>
            <person name="Hasan A.R."/>
            <person name="Ness R.W."/>
            <person name="Keightley P.D."/>
        </authorList>
    </citation>
    <scope>NUCLEOTIDE SEQUENCE</scope>
    <source>
        <strain evidence="11">CCAP 11/70</strain>
    </source>
</reference>
<feature type="binding site" evidence="5">
    <location>
        <position position="824"/>
    </location>
    <ligand>
        <name>Zn(2+)</name>
        <dbReference type="ChEBI" id="CHEBI:29105"/>
        <label>1</label>
    </ligand>
</feature>
<dbReference type="SMART" id="SM01079">
    <property type="entry name" value="CHASE"/>
    <property type="match status" value="1"/>
</dbReference>
<feature type="region of interest" description="Disordered" evidence="7">
    <location>
        <begin position="586"/>
        <end position="637"/>
    </location>
</feature>
<dbReference type="EC" id="3.1.4.-" evidence="6"/>
<dbReference type="SMART" id="SM00471">
    <property type="entry name" value="HDc"/>
    <property type="match status" value="1"/>
</dbReference>
<dbReference type="InterPro" id="IPR023088">
    <property type="entry name" value="PDEase"/>
</dbReference>
<feature type="binding site" evidence="4">
    <location>
        <position position="1015"/>
    </location>
    <ligand>
        <name>AMP</name>
        <dbReference type="ChEBI" id="CHEBI:456215"/>
    </ligand>
</feature>
<comment type="similarity">
    <text evidence="6">Belongs to the cyclic nucleotide phosphodiesterase family.</text>
</comment>
<dbReference type="PANTHER" id="PTHR11347">
    <property type="entry name" value="CYCLIC NUCLEOTIDE PHOSPHODIESTERASE"/>
    <property type="match status" value="1"/>
</dbReference>
<evidence type="ECO:0000259" key="9">
    <source>
        <dbReference type="PROSITE" id="PS50839"/>
    </source>
</evidence>
<keyword evidence="8" id="KW-0472">Membrane</keyword>
<evidence type="ECO:0000313" key="11">
    <source>
        <dbReference type="EMBL" id="KAG2485174.1"/>
    </source>
</evidence>
<dbReference type="SUPFAM" id="SSF109604">
    <property type="entry name" value="HD-domain/PDEase-like"/>
    <property type="match status" value="1"/>
</dbReference>
<evidence type="ECO:0000256" key="5">
    <source>
        <dbReference type="PIRSR" id="PIRSR623088-3"/>
    </source>
</evidence>
<gene>
    <name evidence="11" type="ORF">HYH03_016064</name>
</gene>
<feature type="compositionally biased region" description="Polar residues" evidence="7">
    <location>
        <begin position="678"/>
        <end position="695"/>
    </location>
</feature>
<feature type="binding site" evidence="5">
    <location>
        <position position="862"/>
    </location>
    <ligand>
        <name>Zn(2+)</name>
        <dbReference type="ChEBI" id="CHEBI:29105"/>
        <label>1</label>
    </ligand>
</feature>
<dbReference type="InterPro" id="IPR023174">
    <property type="entry name" value="PDEase_CS"/>
</dbReference>
<keyword evidence="1 5" id="KW-0479">Metal-binding</keyword>
<feature type="binding site" evidence="5">
    <location>
        <position position="861"/>
    </location>
    <ligand>
        <name>Zn(2+)</name>
        <dbReference type="ChEBI" id="CHEBI:29105"/>
        <label>1</label>
    </ligand>
</feature>
<feature type="binding site" evidence="4">
    <location>
        <begin position="820"/>
        <end position="824"/>
    </location>
    <ligand>
        <name>AMP</name>
        <dbReference type="ChEBI" id="CHEBI:456215"/>
    </ligand>
</feature>
<dbReference type="PRINTS" id="PR00387">
    <property type="entry name" value="PDIESTERASE1"/>
</dbReference>
<dbReference type="Pfam" id="PF00233">
    <property type="entry name" value="PDEase_I"/>
    <property type="match status" value="1"/>
</dbReference>
<dbReference type="GO" id="GO:0046872">
    <property type="term" value="F:metal ion binding"/>
    <property type="evidence" value="ECO:0007669"/>
    <property type="project" value="UniProtKB-KW"/>
</dbReference>
<evidence type="ECO:0000256" key="8">
    <source>
        <dbReference type="SAM" id="Phobius"/>
    </source>
</evidence>
<feature type="region of interest" description="Disordered" evidence="7">
    <location>
        <begin position="380"/>
        <end position="423"/>
    </location>
</feature>
<dbReference type="CDD" id="cd00077">
    <property type="entry name" value="HDc"/>
    <property type="match status" value="1"/>
</dbReference>
<dbReference type="InterPro" id="IPR006189">
    <property type="entry name" value="CHASE_dom"/>
</dbReference>
<evidence type="ECO:0000256" key="2">
    <source>
        <dbReference type="ARBA" id="ARBA00022801"/>
    </source>
</evidence>
<keyword evidence="8" id="KW-0812">Transmembrane</keyword>
<feature type="active site" description="Proton donor" evidence="3">
    <location>
        <position position="820"/>
    </location>
</feature>
<comment type="caution">
    <text evidence="11">The sequence shown here is derived from an EMBL/GenBank/DDBJ whole genome shotgun (WGS) entry which is preliminary data.</text>
</comment>
<keyword evidence="8" id="KW-1133">Transmembrane helix</keyword>
<dbReference type="OrthoDB" id="568146at2759"/>
<feature type="region of interest" description="Disordered" evidence="7">
    <location>
        <begin position="649"/>
        <end position="699"/>
    </location>
</feature>
<feature type="compositionally biased region" description="Polar residues" evidence="7">
    <location>
        <begin position="409"/>
        <end position="422"/>
    </location>
</feature>
<evidence type="ECO:0000256" key="4">
    <source>
        <dbReference type="PIRSR" id="PIRSR623088-2"/>
    </source>
</evidence>
<feature type="binding site" evidence="4">
    <location>
        <position position="1066"/>
    </location>
    <ligand>
        <name>AMP</name>
        <dbReference type="ChEBI" id="CHEBI:456215"/>
    </ligand>
</feature>
<feature type="binding site" evidence="4">
    <location>
        <position position="862"/>
    </location>
    <ligand>
        <name>AMP</name>
        <dbReference type="ChEBI" id="CHEBI:456215"/>
    </ligand>
</feature>
<feature type="domain" description="CHASE" evidence="9">
    <location>
        <begin position="82"/>
        <end position="184"/>
    </location>
</feature>
<sequence length="1125" mass="119903">MEEDSARAQAAASALATALWYQVQLTGASASVRLMGAFVEYEPQYDAVARLFNSTAPVLLQQAPPGITKQLEYIPNGVLRQMYPVNTSNGGELGFDLFAGRNKDFAVRAVAARNLSLVGPTQFYEGGYGVILRWPIFIRGVDASETFGLPDPLNPFCGAACAYDPATRTKFWGFASAVIDLDELHNSSDSRTRMLVADGYRFEVIATGPVATQSVVFASSTLPEDPVEAVAHLPNAEWVVRVSPNDGWSSPAYPGLLTVVIVGGFVLAVLIFTVLVSRKKHQLLLEALLPKALLRDLNNNDPTRIGPRIIQTETTADLILTVLSQLLEGVLPDVRDVVFARQAILKSHNIYQPMHLGHDLRQANLDNEVARALMHQLGTSSSAHSLHSGMEGDDGLDGMGSEDTHGAGCTQSPRGSTASHTGSDWGGMAKALTLILAPQLPTWPDAPATAGVATALEPDTSDVPVAGVVAITRGTGHGLREAVAELPTSGSMSVGPTGSSSQGVIARAMSFFKESAVAATSRRGSIELTGAERSPRVSLAPGGMLPGASGEKSPTASPARMRVASRRMSLVFPDAAAAAAIAEGPEGTEAGDLPEPTAALAGRLSGGGELPQCAPKARRPPRKVVSAASLAGSGGRSYTYTRRKSLLHATTNAQDLPPKSASAKDTAAADDDKDDEPLQSQRSRLAGQEGSTQGPSSAVHAAVASVGGMPVPMPGPAMLQGYSRRSMSLMAGAGGKLQPVAPSPPPPALIEEVEKMLAGVDSWTFDMWHFKEVTQGHALSALGFYLFQRSGLLRRYKIKPPMMARLLRHIEAGYQDNAYHNATHAADVLQTLHVIIHGAQLHVHYLDSLGLLAAYWAAIVHDYGHPGLTNDFLINTADPLAVRYNDRSPLENHHAAASFSAMRRPELDFTASLSKSEKAAFRKQVIDMILATDMKQHFSLISQFNTVHRLAAFSAGPVEATVPSARNMTTSGPQVYLSDAGRVSASNIELQVAAPQPVDENEKLLSLQLAMKAADLGHLGEQLEVHKKWLAGLEEEFFRQGDKEKALGLPISPLFDRAKQGVSKSQVGFYDFVALPLVHALTSRFPGAQPLMRTFVSNYNHWRGVEGQPPISMPTPVIKDVVGEV</sequence>
<dbReference type="PROSITE" id="PS51845">
    <property type="entry name" value="PDEASE_I_2"/>
    <property type="match status" value="1"/>
</dbReference>
<accession>A0A835XKJ7</accession>
<dbReference type="GO" id="GO:0007165">
    <property type="term" value="P:signal transduction"/>
    <property type="evidence" value="ECO:0007669"/>
    <property type="project" value="InterPro"/>
</dbReference>
<name>A0A835XKJ7_9CHLO</name>
<organism evidence="11 12">
    <name type="scientific">Edaphochlamys debaryana</name>
    <dbReference type="NCBI Taxonomy" id="47281"/>
    <lineage>
        <taxon>Eukaryota</taxon>
        <taxon>Viridiplantae</taxon>
        <taxon>Chlorophyta</taxon>
        <taxon>core chlorophytes</taxon>
        <taxon>Chlorophyceae</taxon>
        <taxon>CS clade</taxon>
        <taxon>Chlamydomonadales</taxon>
        <taxon>Chlamydomonadales incertae sedis</taxon>
        <taxon>Edaphochlamys</taxon>
    </lineage>
</organism>
<dbReference type="AlphaFoldDB" id="A0A835XKJ7"/>
<dbReference type="InterPro" id="IPR002073">
    <property type="entry name" value="PDEase_catalytic_dom"/>
</dbReference>
<feature type="binding site" evidence="5">
    <location>
        <position position="1015"/>
    </location>
    <ligand>
        <name>Zn(2+)</name>
        <dbReference type="ChEBI" id="CHEBI:29105"/>
        <label>1</label>
    </ligand>
</feature>
<dbReference type="InterPro" id="IPR036971">
    <property type="entry name" value="PDEase_catalytic_dom_sf"/>
</dbReference>
<dbReference type="Proteomes" id="UP000612055">
    <property type="component" value="Unassembled WGS sequence"/>
</dbReference>
<dbReference type="EMBL" id="JAEHOE010000134">
    <property type="protein sequence ID" value="KAG2485174.1"/>
    <property type="molecule type" value="Genomic_DNA"/>
</dbReference>
<evidence type="ECO:0000256" key="7">
    <source>
        <dbReference type="SAM" id="MobiDB-lite"/>
    </source>
</evidence>
<feature type="binding site" evidence="5">
    <location>
        <position position="862"/>
    </location>
    <ligand>
        <name>Zn(2+)</name>
        <dbReference type="ChEBI" id="CHEBI:29105"/>
        <label>2</label>
    </ligand>
</feature>
<keyword evidence="12" id="KW-1185">Reference proteome</keyword>
<dbReference type="PROSITE" id="PS00126">
    <property type="entry name" value="PDEASE_I_1"/>
    <property type="match status" value="1"/>
</dbReference>
<feature type="domain" description="PDEase" evidence="10">
    <location>
        <begin position="742"/>
        <end position="1109"/>
    </location>
</feature>
<protein>
    <recommendedName>
        <fullName evidence="6">Phosphodiesterase</fullName>
        <ecNumber evidence="6">3.1.4.-</ecNumber>
    </recommendedName>
</protein>
<keyword evidence="2 6" id="KW-0378">Hydrolase</keyword>
<dbReference type="GO" id="GO:0004114">
    <property type="term" value="F:3',5'-cyclic-nucleotide phosphodiesterase activity"/>
    <property type="evidence" value="ECO:0007669"/>
    <property type="project" value="InterPro"/>
</dbReference>
<dbReference type="Gene3D" id="1.10.1300.10">
    <property type="entry name" value="3'5'-cyclic nucleotide phosphodiesterase, catalytic domain"/>
    <property type="match status" value="1"/>
</dbReference>
<evidence type="ECO:0000313" key="12">
    <source>
        <dbReference type="Proteomes" id="UP000612055"/>
    </source>
</evidence>
<feature type="compositionally biased region" description="Acidic residues" evidence="7">
    <location>
        <begin position="668"/>
        <end position="677"/>
    </location>
</feature>
<feature type="region of interest" description="Disordered" evidence="7">
    <location>
        <begin position="529"/>
        <end position="556"/>
    </location>
</feature>
<proteinExistence type="inferred from homology"/>
<evidence type="ECO:0000256" key="6">
    <source>
        <dbReference type="RuleBase" id="RU363067"/>
    </source>
</evidence>
<evidence type="ECO:0000259" key="10">
    <source>
        <dbReference type="PROSITE" id="PS51845"/>
    </source>
</evidence>